<name>A0A1S8DES3_9GAMM</name>
<evidence type="ECO:0000313" key="1">
    <source>
        <dbReference type="EMBL" id="ONM43132.1"/>
    </source>
</evidence>
<proteinExistence type="predicted"/>
<accession>A0A1S8DES3</accession>
<protein>
    <submittedName>
        <fullName evidence="1">Uncharacterized protein</fullName>
    </submittedName>
</protein>
<gene>
    <name evidence="1" type="ORF">BXT89_14355</name>
</gene>
<evidence type="ECO:0000313" key="2">
    <source>
        <dbReference type="Proteomes" id="UP000242847"/>
    </source>
</evidence>
<dbReference type="RefSeq" id="WP_083728367.1">
    <property type="nucleotide sequence ID" value="NZ_FOUD01000001.1"/>
</dbReference>
<keyword evidence="2" id="KW-1185">Reference proteome</keyword>
<dbReference type="OrthoDB" id="7842083at2"/>
<dbReference type="AlphaFoldDB" id="A0A1S8DES3"/>
<organism evidence="1 2">
    <name type="scientific">Halopseudomonas pachastrellae</name>
    <dbReference type="NCBI Taxonomy" id="254161"/>
    <lineage>
        <taxon>Bacteria</taxon>
        <taxon>Pseudomonadati</taxon>
        <taxon>Pseudomonadota</taxon>
        <taxon>Gammaproteobacteria</taxon>
        <taxon>Pseudomonadales</taxon>
        <taxon>Pseudomonadaceae</taxon>
        <taxon>Halopseudomonas</taxon>
    </lineage>
</organism>
<comment type="caution">
    <text evidence="1">The sequence shown here is derived from an EMBL/GenBank/DDBJ whole genome shotgun (WGS) entry which is preliminary data.</text>
</comment>
<dbReference type="InterPro" id="IPR053860">
    <property type="entry name" value="DUF6932"/>
</dbReference>
<dbReference type="Pfam" id="PF22014">
    <property type="entry name" value="DUF6932"/>
    <property type="match status" value="1"/>
</dbReference>
<dbReference type="Proteomes" id="UP000242847">
    <property type="component" value="Unassembled WGS sequence"/>
</dbReference>
<dbReference type="EMBL" id="MUBC01000035">
    <property type="protein sequence ID" value="ONM43132.1"/>
    <property type="molecule type" value="Genomic_DNA"/>
</dbReference>
<sequence length="149" mass="16872">MVKPDFPMLLQPGVQKLSMADLHALAVAPFTSQRRQDLFQLFTNWQNAIRQAGVSGALWVDGSYLTEKPDPGDIDCVLWQPQWTRNTPMTPADQQQIASLMDHNGVKAVYHLDLYVERVVDFHRQAYWSGVLGFSHDRTTAKGFAEITL</sequence>
<reference evidence="1 2" key="1">
    <citation type="submission" date="2017-01" db="EMBL/GenBank/DDBJ databases">
        <title>Draft genome sequence of Pseudomonas pachastrellae type strain CCUG 46540T from a deep sea.</title>
        <authorList>
            <person name="Gomila M."/>
            <person name="Mulet M."/>
            <person name="Lalucat J."/>
            <person name="Garcia-Valdes E."/>
        </authorList>
    </citation>
    <scope>NUCLEOTIDE SEQUENCE [LARGE SCALE GENOMIC DNA]</scope>
    <source>
        <strain evidence="1 2">CCUG 46540</strain>
    </source>
</reference>